<evidence type="ECO:0000313" key="3">
    <source>
        <dbReference type="Proteomes" id="UP001412239"/>
    </source>
</evidence>
<dbReference type="AlphaFoldDB" id="A0A292PTT3"/>
<dbReference type="EMBL" id="LN891036">
    <property type="protein sequence ID" value="CUS10946.1"/>
    <property type="molecule type" value="Genomic_DNA"/>
</dbReference>
<protein>
    <submittedName>
        <fullName evidence="2">Uncharacterized protein</fullName>
    </submittedName>
</protein>
<gene>
    <name evidence="2" type="ORF">GSTUAT00004977001</name>
</gene>
<evidence type="ECO:0000256" key="1">
    <source>
        <dbReference type="SAM" id="MobiDB-lite"/>
    </source>
</evidence>
<feature type="region of interest" description="Disordered" evidence="1">
    <location>
        <begin position="1"/>
        <end position="28"/>
    </location>
</feature>
<dbReference type="Proteomes" id="UP001412239">
    <property type="component" value="Unassembled WGS sequence"/>
</dbReference>
<feature type="compositionally biased region" description="Polar residues" evidence="1">
    <location>
        <begin position="1"/>
        <end position="27"/>
    </location>
</feature>
<name>A0A292PTT3_9PEZI</name>
<proteinExistence type="predicted"/>
<accession>A0A292PTT3</accession>
<evidence type="ECO:0000313" key="2">
    <source>
        <dbReference type="EMBL" id="CUS10946.1"/>
    </source>
</evidence>
<organism evidence="2 3">
    <name type="scientific">Tuber aestivum</name>
    <name type="common">summer truffle</name>
    <dbReference type="NCBI Taxonomy" id="59557"/>
    <lineage>
        <taxon>Eukaryota</taxon>
        <taxon>Fungi</taxon>
        <taxon>Dikarya</taxon>
        <taxon>Ascomycota</taxon>
        <taxon>Pezizomycotina</taxon>
        <taxon>Pezizomycetes</taxon>
        <taxon>Pezizales</taxon>
        <taxon>Tuberaceae</taxon>
        <taxon>Tuber</taxon>
    </lineage>
</organism>
<keyword evidence="3" id="KW-1185">Reference proteome</keyword>
<reference evidence="2" key="1">
    <citation type="submission" date="2015-10" db="EMBL/GenBank/DDBJ databases">
        <authorList>
            <person name="Regsiter A."/>
            <person name="william w."/>
        </authorList>
    </citation>
    <scope>NUCLEOTIDE SEQUENCE</scope>
    <source>
        <strain evidence="2">Montdore</strain>
    </source>
</reference>
<feature type="non-terminal residue" evidence="2">
    <location>
        <position position="1"/>
    </location>
</feature>
<sequence length="121" mass="13079">TTHNTSAGTRTGTYQASGTTSPHQTKGLSCPILSNPVLFPLAGRALSGPASPSAVPVLRVLTGTVLFCGIRAHNDRELYQLYRYGNRKSGGKELSQGEKNKKNRENIVSYKTKSYLVLLLT</sequence>